<dbReference type="GeneID" id="108564695"/>
<dbReference type="InterPro" id="IPR003226">
    <property type="entry name" value="MYG1_exonuclease"/>
</dbReference>
<evidence type="ECO:0000313" key="3">
    <source>
        <dbReference type="RefSeq" id="XP_017779279.1"/>
    </source>
</evidence>
<protein>
    <submittedName>
        <fullName evidence="3">UPF0160 protein</fullName>
    </submittedName>
</protein>
<comment type="similarity">
    <text evidence="1">Belongs to the MYG1 family.</text>
</comment>
<dbReference type="RefSeq" id="XP_017779279.1">
    <property type="nucleotide sequence ID" value="XM_017923790.1"/>
</dbReference>
<sequence length="370" mass="41420">MALNGNLLEKTVKVGLNVWKGFKTMSSAPKTPRIMKAIGTHNGVFHCDEALACFMLKQLPEYADAEIKRTRDQAILDACDIVVDVGAVYDHEKKRYDHHQRSFNQTLSTVLPDVAKNKHIKLSSAGLVYAHYGKDVISTIMEKKDHALSTDVIDVIFIALYDGLIEELDALDNGVPMYGGEPKYRINTHLGARVSKLNPSWNSTVKNDSDNLFYKAMELAGAEFTDKLVELVTVWWPARFIVKNAIKTRLITHESGAVIQLSDPCPWKEHLLQLEEELGMSNQIKFVIYPDSNGSWRVQGIPVQPDSFICRVFLHKDWMGLRDKQLSEVSNIPGCIFCHGNGFIGGNATKEGALLMATRSIKNETFADLI</sequence>
<reference evidence="3" key="1">
    <citation type="submission" date="2025-08" db="UniProtKB">
        <authorList>
            <consortium name="RefSeq"/>
        </authorList>
    </citation>
    <scope>IDENTIFICATION</scope>
    <source>
        <tissue evidence="3">Whole Larva</tissue>
    </source>
</reference>
<dbReference type="Proteomes" id="UP000695000">
    <property type="component" value="Unplaced"/>
</dbReference>
<name>A0ABM1MXH9_NICVS</name>
<dbReference type="PANTHER" id="PTHR11215:SF1">
    <property type="entry name" value="MYG1 EXONUCLEASE"/>
    <property type="match status" value="1"/>
</dbReference>
<dbReference type="Pfam" id="PF03690">
    <property type="entry name" value="MYG1_exonuc"/>
    <property type="match status" value="1"/>
</dbReference>
<evidence type="ECO:0000256" key="1">
    <source>
        <dbReference type="ARBA" id="ARBA00010105"/>
    </source>
</evidence>
<gene>
    <name evidence="3" type="primary">LOC108564695</name>
</gene>
<keyword evidence="2" id="KW-1185">Reference proteome</keyword>
<accession>A0ABM1MXH9</accession>
<evidence type="ECO:0000313" key="2">
    <source>
        <dbReference type="Proteomes" id="UP000695000"/>
    </source>
</evidence>
<dbReference type="PANTHER" id="PTHR11215">
    <property type="entry name" value="METAL DEPENDENT HYDROLASE - RELATED"/>
    <property type="match status" value="1"/>
</dbReference>
<proteinExistence type="inferred from homology"/>
<organism evidence="2 3">
    <name type="scientific">Nicrophorus vespilloides</name>
    <name type="common">Boreal carrion beetle</name>
    <dbReference type="NCBI Taxonomy" id="110193"/>
    <lineage>
        <taxon>Eukaryota</taxon>
        <taxon>Metazoa</taxon>
        <taxon>Ecdysozoa</taxon>
        <taxon>Arthropoda</taxon>
        <taxon>Hexapoda</taxon>
        <taxon>Insecta</taxon>
        <taxon>Pterygota</taxon>
        <taxon>Neoptera</taxon>
        <taxon>Endopterygota</taxon>
        <taxon>Coleoptera</taxon>
        <taxon>Polyphaga</taxon>
        <taxon>Staphyliniformia</taxon>
        <taxon>Silphidae</taxon>
        <taxon>Nicrophorinae</taxon>
        <taxon>Nicrophorus</taxon>
    </lineage>
</organism>